<keyword evidence="2" id="KW-0732">Signal</keyword>
<dbReference type="EMBL" id="JRHC01000008">
    <property type="protein sequence ID" value="KJF41868.1"/>
    <property type="molecule type" value="Genomic_DNA"/>
</dbReference>
<keyword evidence="1" id="KW-0472">Membrane</keyword>
<dbReference type="STRING" id="1544798.LH29_23330"/>
<feature type="transmembrane region" description="Helical" evidence="1">
    <location>
        <begin position="642"/>
        <end position="663"/>
    </location>
</feature>
<feature type="transmembrane region" description="Helical" evidence="1">
    <location>
        <begin position="734"/>
        <end position="752"/>
    </location>
</feature>
<comment type="caution">
    <text evidence="5">The sequence shown here is derived from an EMBL/GenBank/DDBJ whole genome shotgun (WGS) entry which is preliminary data.</text>
</comment>
<dbReference type="AlphaFoldDB" id="A0A0D8J7V0"/>
<dbReference type="InterPro" id="IPR002931">
    <property type="entry name" value="Transglutaminase-like"/>
</dbReference>
<dbReference type="SUPFAM" id="SSF54001">
    <property type="entry name" value="Cysteine proteinases"/>
    <property type="match status" value="1"/>
</dbReference>
<proteinExistence type="predicted"/>
<dbReference type="InterPro" id="IPR038765">
    <property type="entry name" value="Papain-like_cys_pep_sf"/>
</dbReference>
<dbReference type="RefSeq" id="WP_045033537.1">
    <property type="nucleotide sequence ID" value="NZ_JRHC01000008.1"/>
</dbReference>
<evidence type="ECO:0000259" key="3">
    <source>
        <dbReference type="Pfam" id="PF01841"/>
    </source>
</evidence>
<feature type="domain" description="DUF3857" evidence="4">
    <location>
        <begin position="64"/>
        <end position="223"/>
    </location>
</feature>
<dbReference type="InterPro" id="IPR019690">
    <property type="entry name" value="DUF2569"/>
</dbReference>
<keyword evidence="1" id="KW-1133">Transmembrane helix</keyword>
<dbReference type="Pfam" id="PF10754">
    <property type="entry name" value="DUF2569"/>
    <property type="match status" value="1"/>
</dbReference>
<protein>
    <recommendedName>
        <fullName evidence="7">DUF3857 domain-containing protein</fullName>
    </recommendedName>
</protein>
<dbReference type="Proteomes" id="UP000032544">
    <property type="component" value="Unassembled WGS sequence"/>
</dbReference>
<feature type="signal peptide" evidence="2">
    <location>
        <begin position="1"/>
        <end position="18"/>
    </location>
</feature>
<keyword evidence="1" id="KW-0812">Transmembrane</keyword>
<feature type="chain" id="PRO_5002330751" description="DUF3857 domain-containing protein" evidence="2">
    <location>
        <begin position="19"/>
        <end position="843"/>
    </location>
</feature>
<name>A0A0D8J7V0_9BACT</name>
<gene>
    <name evidence="5" type="ORF">LH29_23330</name>
</gene>
<evidence type="ECO:0000256" key="1">
    <source>
        <dbReference type="SAM" id="Phobius"/>
    </source>
</evidence>
<dbReference type="Pfam" id="PF01841">
    <property type="entry name" value="Transglut_core"/>
    <property type="match status" value="1"/>
</dbReference>
<keyword evidence="6" id="KW-1185">Reference proteome</keyword>
<evidence type="ECO:0000256" key="2">
    <source>
        <dbReference type="SAM" id="SignalP"/>
    </source>
</evidence>
<evidence type="ECO:0008006" key="7">
    <source>
        <dbReference type="Google" id="ProtNLM"/>
    </source>
</evidence>
<feature type="transmembrane region" description="Helical" evidence="1">
    <location>
        <begin position="684"/>
        <end position="702"/>
    </location>
</feature>
<feature type="transmembrane region" description="Helical" evidence="1">
    <location>
        <begin position="764"/>
        <end position="784"/>
    </location>
</feature>
<sequence>MRTSLFILFLLSFHFVFSQNQIKKSPTPNWVNSISFEDKDVNSENGGFQYLLLDYQDNFPEEASYKHIAIKLLNSNGIQSNSDVSVVFDPSYQKIYFHSLQIIRNGEVIDKLNLNNFQIIQRETSLDRSLYDGSLTAYVNLTDVRENDIIEYSYTTKGFNPIYDGKVSGTVYHQYAIPVNHIYTRLLTDKHDHFDFKLYSDASNPEIKEYSGIREYVWNVNALDFKLYENNSPPWIDIHKKVSFTTIRNWEEVVNWALPLYTYPKESVKEIARSIPQKKDTKATITSYIRFVQNKIRYLGFEDGINAFRPHSPEKVFNQRFGDCKDKSLLLVSLLRNIGVEAYPCLINSYLKDSIFSELPSVNAFNHCIVNFNYEGKTYFVDPTISDQEGDLDNLSVPDYGYGLLIKSNETTLKAIAPTPNPSVKVKEIITLDSINGNATFWVTTTYTGSKADATRSYFNSSSRESIKQDYTEFYRYLYPRIETANIVDIIEDDSIKNTVVVRESYTINKIWEDGTSGNTIYCDIYPIVLEPYIEYTKATNRKIPYYLGDPFTYEQTTEINMPETWNGDNMEISVDGKYMKYSNTTNCKGSKITVTHDYALLQSTVPGDSIETFLNHIEEIKNELHYYLTYDPDRAKFKVSWISVLLVLLSVGLTTSLSVFLYNRYNPAPQEPDTNKAIGGWMVLPLIGLCLTPFLLLFQIFSQDFFNHNIWVGVYNAETELPSTFLFVLGGELIYNVFQLTFSIFLMVLFFKKRTSLPHLISIFYIIILVGAVGDFLALKFLLPDLYAQSDPEESFKLILRAFVGAVIWVPYFQISERVKETFTKTSKNKTRELSTVQNQTI</sequence>
<dbReference type="InterPro" id="IPR024618">
    <property type="entry name" value="DUF3857"/>
</dbReference>
<dbReference type="Gene3D" id="2.60.40.3140">
    <property type="match status" value="1"/>
</dbReference>
<evidence type="ECO:0000259" key="4">
    <source>
        <dbReference type="Pfam" id="PF12969"/>
    </source>
</evidence>
<dbReference type="Gene3D" id="3.10.620.30">
    <property type="match status" value="1"/>
</dbReference>
<organism evidence="5 6">
    <name type="scientific">Draconibacterium sediminis</name>
    <dbReference type="NCBI Taxonomy" id="1544798"/>
    <lineage>
        <taxon>Bacteria</taxon>
        <taxon>Pseudomonadati</taxon>
        <taxon>Bacteroidota</taxon>
        <taxon>Bacteroidia</taxon>
        <taxon>Marinilabiliales</taxon>
        <taxon>Prolixibacteraceae</taxon>
        <taxon>Draconibacterium</taxon>
    </lineage>
</organism>
<dbReference type="Pfam" id="PF12969">
    <property type="entry name" value="DUF3857"/>
    <property type="match status" value="1"/>
</dbReference>
<reference evidence="5 6" key="1">
    <citation type="submission" date="2014-09" db="EMBL/GenBank/DDBJ databases">
        <title>Draft Genome Sequence of Draconibacterium sp. JN14CK-3.</title>
        <authorList>
            <person name="Dong C."/>
            <person name="Lai Q."/>
            <person name="Shao Z."/>
        </authorList>
    </citation>
    <scope>NUCLEOTIDE SEQUENCE [LARGE SCALE GENOMIC DNA]</scope>
    <source>
        <strain evidence="5 6">JN14CK-3</strain>
    </source>
</reference>
<feature type="transmembrane region" description="Helical" evidence="1">
    <location>
        <begin position="796"/>
        <end position="816"/>
    </location>
</feature>
<accession>A0A0D8J7V0</accession>
<feature type="domain" description="Transglutaminase-like" evidence="3">
    <location>
        <begin position="271"/>
        <end position="343"/>
    </location>
</feature>
<evidence type="ECO:0000313" key="5">
    <source>
        <dbReference type="EMBL" id="KJF41868.1"/>
    </source>
</evidence>
<evidence type="ECO:0000313" key="6">
    <source>
        <dbReference type="Proteomes" id="UP000032544"/>
    </source>
</evidence>